<feature type="signal peptide" evidence="2">
    <location>
        <begin position="1"/>
        <end position="23"/>
    </location>
</feature>
<keyword evidence="2" id="KW-0732">Signal</keyword>
<protein>
    <submittedName>
        <fullName evidence="3">Uncharacterized protein</fullName>
    </submittedName>
</protein>
<organism evidence="3 4">
    <name type="scientific">Magallana gigas</name>
    <name type="common">Pacific oyster</name>
    <name type="synonym">Crassostrea gigas</name>
    <dbReference type="NCBI Taxonomy" id="29159"/>
    <lineage>
        <taxon>Eukaryota</taxon>
        <taxon>Metazoa</taxon>
        <taxon>Spiralia</taxon>
        <taxon>Lophotrochozoa</taxon>
        <taxon>Mollusca</taxon>
        <taxon>Bivalvia</taxon>
        <taxon>Autobranchia</taxon>
        <taxon>Pteriomorphia</taxon>
        <taxon>Ostreida</taxon>
        <taxon>Ostreoidea</taxon>
        <taxon>Ostreidae</taxon>
        <taxon>Magallana</taxon>
    </lineage>
</organism>
<evidence type="ECO:0000256" key="1">
    <source>
        <dbReference type="SAM" id="MobiDB-lite"/>
    </source>
</evidence>
<feature type="compositionally biased region" description="Basic residues" evidence="1">
    <location>
        <begin position="407"/>
        <end position="421"/>
    </location>
</feature>
<dbReference type="EnsemblMetazoa" id="G15821.10">
    <property type="protein sequence ID" value="G15821.10:cds"/>
    <property type="gene ID" value="G15821"/>
</dbReference>
<accession>A0A8W8IVY8</accession>
<evidence type="ECO:0000256" key="2">
    <source>
        <dbReference type="SAM" id="SignalP"/>
    </source>
</evidence>
<keyword evidence="4" id="KW-1185">Reference proteome</keyword>
<evidence type="ECO:0000313" key="3">
    <source>
        <dbReference type="EnsemblMetazoa" id="G15821.10:cds"/>
    </source>
</evidence>
<dbReference type="AlphaFoldDB" id="A0A8W8IVY8"/>
<reference evidence="3" key="1">
    <citation type="submission" date="2022-08" db="UniProtKB">
        <authorList>
            <consortium name="EnsemblMetazoa"/>
        </authorList>
    </citation>
    <scope>IDENTIFICATION</scope>
    <source>
        <strain evidence="3">05x7-T-G4-1.051#20</strain>
    </source>
</reference>
<dbReference type="OMA" id="MEWESIS"/>
<name>A0A8W8IVY8_MAGGI</name>
<dbReference type="Proteomes" id="UP000005408">
    <property type="component" value="Unassembled WGS sequence"/>
</dbReference>
<evidence type="ECO:0000313" key="4">
    <source>
        <dbReference type="Proteomes" id="UP000005408"/>
    </source>
</evidence>
<feature type="region of interest" description="Disordered" evidence="1">
    <location>
        <begin position="402"/>
        <end position="426"/>
    </location>
</feature>
<dbReference type="OrthoDB" id="6067228at2759"/>
<sequence>MDITCDTVLVLLLNYLFLSLTRAQTLNILAFEYTRNLQEIPNMELDIGQCAHYVEEISPGVPVVRQCFLPKVQGQKLDSAKNYVLNDTQNIEVKSASDIFTYVGLCDSTVVSELGLLHKGECVAIEIASMLSFNKKTYIRAYVEYYRHKVDILELENEFTALLTAGNERELYLKNRSIGTMEVVLVEMKFHKKKKAALLKKSRYQSLSMRDWFSHAKAVAGEPANTKIVRLSTAKRVMEVKKYKTGQLRAIESALMRYEAEILETRTEIERGYTEPHLNYAFKPYHTQAANMRSTSDRIFWEQASLVEIDINKSKIRHKALDRKCKRNFLPSCKLMKPVKKNIRRLKRKFDKERRIWSSLSDMRKRQLVETTRKQIDSFLQEQTKMNGQFKQWRKQQKALKKAERLRQKKLRKKQKKKKSKKANDTTMKAIYFLASTPPY</sequence>
<proteinExistence type="predicted"/>
<feature type="chain" id="PRO_5036456583" evidence="2">
    <location>
        <begin position="24"/>
        <end position="440"/>
    </location>
</feature>